<evidence type="ECO:0000313" key="3">
    <source>
        <dbReference type="EMBL" id="KAG0541577.1"/>
    </source>
</evidence>
<evidence type="ECO:0000313" key="4">
    <source>
        <dbReference type="Proteomes" id="UP000807115"/>
    </source>
</evidence>
<feature type="transmembrane region" description="Helical" evidence="1">
    <location>
        <begin position="180"/>
        <end position="202"/>
    </location>
</feature>
<feature type="transmembrane region" description="Helical" evidence="1">
    <location>
        <begin position="99"/>
        <end position="119"/>
    </location>
</feature>
<feature type="transmembrane region" description="Helical" evidence="1">
    <location>
        <begin position="66"/>
        <end position="87"/>
    </location>
</feature>
<dbReference type="Proteomes" id="UP000807115">
    <property type="component" value="Chromosome 2"/>
</dbReference>
<dbReference type="AlphaFoldDB" id="A0A921RK00"/>
<feature type="transmembrane region" description="Helical" evidence="1">
    <location>
        <begin position="371"/>
        <end position="395"/>
    </location>
</feature>
<organism evidence="3 4">
    <name type="scientific">Sorghum bicolor</name>
    <name type="common">Sorghum</name>
    <name type="synonym">Sorghum vulgare</name>
    <dbReference type="NCBI Taxonomy" id="4558"/>
    <lineage>
        <taxon>Eukaryota</taxon>
        <taxon>Viridiplantae</taxon>
        <taxon>Streptophyta</taxon>
        <taxon>Embryophyta</taxon>
        <taxon>Tracheophyta</taxon>
        <taxon>Spermatophyta</taxon>
        <taxon>Magnoliopsida</taxon>
        <taxon>Liliopsida</taxon>
        <taxon>Poales</taxon>
        <taxon>Poaceae</taxon>
        <taxon>PACMAD clade</taxon>
        <taxon>Panicoideae</taxon>
        <taxon>Andropogonodae</taxon>
        <taxon>Andropogoneae</taxon>
        <taxon>Sorghinae</taxon>
        <taxon>Sorghum</taxon>
    </lineage>
</organism>
<dbReference type="EMBL" id="CM027681">
    <property type="protein sequence ID" value="KAG0541577.1"/>
    <property type="molecule type" value="Genomic_DNA"/>
</dbReference>
<gene>
    <name evidence="3" type="ORF">BDA96_02G028600</name>
</gene>
<keyword evidence="1" id="KW-0812">Transmembrane</keyword>
<keyword evidence="1" id="KW-1133">Transmembrane helix</keyword>
<accession>A0A921RK00</accession>
<evidence type="ECO:0000259" key="2">
    <source>
        <dbReference type="Pfam" id="PF13968"/>
    </source>
</evidence>
<dbReference type="Pfam" id="PF04578">
    <property type="entry name" value="DUF594"/>
    <property type="match status" value="1"/>
</dbReference>
<dbReference type="Pfam" id="PF13968">
    <property type="entry name" value="DUF4220"/>
    <property type="match status" value="1"/>
</dbReference>
<comment type="caution">
    <text evidence="3">The sequence shown here is derived from an EMBL/GenBank/DDBJ whole genome shotgun (WGS) entry which is preliminary data.</text>
</comment>
<sequence>MEPGSKSKQDSGVVNMTRAMEALSPWLNNPRRTIIQVEGRLVLTAATLLLLQLILGSCKRRWHKSIFNFGVQACNGIMFPLIIYTLGTMQSSPIKNPSYPVWAAFLIMASAGTTTVRQYDFCGRFKNKYIEVMGECLRDLFYVTMFVLLMNPNTITWKTALDPKRLLKNHPPRTSSACVLSLAFAVLFTKMIESVVLAILGYHKEVYPFGAMMKIICGTRTQEDAEWRMEESGNDGVCDSDDPQNMKGCKYAVCYRRLCRGGSMAWITIDQIWDRCGNSVYGKELKDLCLSCALSRRLVLQHYFGDVFHKTSLLYDHDFVFKKLLPSEGDFKRAFRIIEIILVLFVGVFAIRKQLVLETPTPIIEVHLSEADYIITLLVLGIALMVDLVQAVFYLASNWAQVSLACMHVKKHWYEPSAFISGKAIGFLQRFMISGALRNKIDQRSFVLGRKQQPIEVSDAVKIAIARSLISTYCNNLNAIGETSLWQNQMFDEYSWALKNLSQLEVMLIWHIATEYCDASSDGRSDGNGTTPTSNHLGANLFGYVLQLIRPDPRRNSIGRDGHRGVAVHLSRYCAYLIQSVPELLPYHKADIAAVAQEVMEESKELYGSDYSFDLICNRMTNEEEDDDPRKMFQKGVKLGKQLVLKDFWAETIIHAAASHYIAKQHMQHLENGGEFLTHIWALLSHAGILNLPGSGTSAAA</sequence>
<keyword evidence="1" id="KW-0472">Membrane</keyword>
<evidence type="ECO:0000256" key="1">
    <source>
        <dbReference type="SAM" id="Phobius"/>
    </source>
</evidence>
<proteinExistence type="predicted"/>
<name>A0A921RK00_SORBI</name>
<feature type="transmembrane region" description="Helical" evidence="1">
    <location>
        <begin position="140"/>
        <end position="160"/>
    </location>
</feature>
<dbReference type="InterPro" id="IPR025315">
    <property type="entry name" value="DUF4220"/>
</dbReference>
<feature type="transmembrane region" description="Helical" evidence="1">
    <location>
        <begin position="33"/>
        <end position="54"/>
    </location>
</feature>
<dbReference type="InterPro" id="IPR007658">
    <property type="entry name" value="DUF594"/>
</dbReference>
<reference evidence="3" key="2">
    <citation type="submission" date="2020-10" db="EMBL/GenBank/DDBJ databases">
        <authorList>
            <person name="Cooper E.A."/>
            <person name="Brenton Z.W."/>
            <person name="Flinn B.S."/>
            <person name="Jenkins J."/>
            <person name="Shu S."/>
            <person name="Flowers D."/>
            <person name="Luo F."/>
            <person name="Wang Y."/>
            <person name="Xia P."/>
            <person name="Barry K."/>
            <person name="Daum C."/>
            <person name="Lipzen A."/>
            <person name="Yoshinaga Y."/>
            <person name="Schmutz J."/>
            <person name="Saski C."/>
            <person name="Vermerris W."/>
            <person name="Kresovich S."/>
        </authorList>
    </citation>
    <scope>NUCLEOTIDE SEQUENCE</scope>
</reference>
<reference evidence="3" key="1">
    <citation type="journal article" date="2019" name="BMC Genomics">
        <title>A new reference genome for Sorghum bicolor reveals high levels of sequence similarity between sweet and grain genotypes: implications for the genetics of sugar metabolism.</title>
        <authorList>
            <person name="Cooper E.A."/>
            <person name="Brenton Z.W."/>
            <person name="Flinn B.S."/>
            <person name="Jenkins J."/>
            <person name="Shu S."/>
            <person name="Flowers D."/>
            <person name="Luo F."/>
            <person name="Wang Y."/>
            <person name="Xia P."/>
            <person name="Barry K."/>
            <person name="Daum C."/>
            <person name="Lipzen A."/>
            <person name="Yoshinaga Y."/>
            <person name="Schmutz J."/>
            <person name="Saski C."/>
            <person name="Vermerris W."/>
            <person name="Kresovich S."/>
        </authorList>
    </citation>
    <scope>NUCLEOTIDE SEQUENCE</scope>
</reference>
<protein>
    <recommendedName>
        <fullName evidence="2">DUF4220 domain-containing protein</fullName>
    </recommendedName>
</protein>
<feature type="domain" description="DUF4220" evidence="2">
    <location>
        <begin position="79"/>
        <end position="345"/>
    </location>
</feature>
<feature type="transmembrane region" description="Helical" evidence="1">
    <location>
        <begin position="334"/>
        <end position="351"/>
    </location>
</feature>
<dbReference type="PANTHER" id="PTHR31325">
    <property type="entry name" value="OS01G0798800 PROTEIN-RELATED"/>
    <property type="match status" value="1"/>
</dbReference>